<reference evidence="1 2" key="1">
    <citation type="journal article" date="2019" name="Int. J. Syst. Evol. Microbiol.">
        <title>The Global Catalogue of Microorganisms (GCM) 10K type strain sequencing project: providing services to taxonomists for standard genome sequencing and annotation.</title>
        <authorList>
            <consortium name="The Broad Institute Genomics Platform"/>
            <consortium name="The Broad Institute Genome Sequencing Center for Infectious Disease"/>
            <person name="Wu L."/>
            <person name="Ma J."/>
        </authorList>
    </citation>
    <scope>NUCLEOTIDE SEQUENCE [LARGE SCALE GENOMIC DNA]</scope>
    <source>
        <strain evidence="1 2">DT85</strain>
    </source>
</reference>
<dbReference type="AlphaFoldDB" id="A0ABD5ZR03"/>
<proteinExistence type="predicted"/>
<comment type="caution">
    <text evidence="1">The sequence shown here is derived from an EMBL/GenBank/DDBJ whole genome shotgun (WGS) entry which is preliminary data.</text>
</comment>
<protein>
    <submittedName>
        <fullName evidence="1">Uncharacterized protein</fullName>
    </submittedName>
</protein>
<dbReference type="Proteomes" id="UP001596398">
    <property type="component" value="Unassembled WGS sequence"/>
</dbReference>
<dbReference type="EMBL" id="JBHTAP010000001">
    <property type="protein sequence ID" value="MFC7236009.1"/>
    <property type="molecule type" value="Genomic_DNA"/>
</dbReference>
<keyword evidence="2" id="KW-1185">Reference proteome</keyword>
<organism evidence="1 2">
    <name type="scientific">Halosegnis marinus</name>
    <dbReference type="NCBI Taxonomy" id="3034023"/>
    <lineage>
        <taxon>Archaea</taxon>
        <taxon>Methanobacteriati</taxon>
        <taxon>Methanobacteriota</taxon>
        <taxon>Stenosarchaea group</taxon>
        <taxon>Halobacteria</taxon>
        <taxon>Halobacteriales</taxon>
        <taxon>Natronomonadaceae</taxon>
        <taxon>Halosegnis</taxon>
    </lineage>
</organism>
<dbReference type="RefSeq" id="WP_276234157.1">
    <property type="nucleotide sequence ID" value="NZ_CP119802.1"/>
</dbReference>
<dbReference type="GeneID" id="79267713"/>
<evidence type="ECO:0000313" key="2">
    <source>
        <dbReference type="Proteomes" id="UP001596398"/>
    </source>
</evidence>
<evidence type="ECO:0000313" key="1">
    <source>
        <dbReference type="EMBL" id="MFC7236009.1"/>
    </source>
</evidence>
<sequence>MEEESNRAVLKQFAKIGFGSVHADAADLISTIDDFFIDKQLLL</sequence>
<accession>A0ABD5ZR03</accession>
<gene>
    <name evidence="1" type="ORF">ACFQJ4_11845</name>
</gene>
<name>A0ABD5ZR03_9EURY</name>